<feature type="domain" description="PA" evidence="2">
    <location>
        <begin position="127"/>
        <end position="210"/>
    </location>
</feature>
<feature type="domain" description="Peptidase M28" evidence="3">
    <location>
        <begin position="237"/>
        <end position="426"/>
    </location>
</feature>
<dbReference type="SUPFAM" id="SSF52025">
    <property type="entry name" value="PA domain"/>
    <property type="match status" value="1"/>
</dbReference>
<evidence type="ECO:0000259" key="3">
    <source>
        <dbReference type="Pfam" id="PF04389"/>
    </source>
</evidence>
<dbReference type="SUPFAM" id="SSF53187">
    <property type="entry name" value="Zn-dependent exopeptidases"/>
    <property type="match status" value="1"/>
</dbReference>
<protein>
    <submittedName>
        <fullName evidence="4">M28 family peptidase</fullName>
    </submittedName>
</protein>
<dbReference type="RefSeq" id="WP_377936699.1">
    <property type="nucleotide sequence ID" value="NZ_JBHUMF010000031.1"/>
</dbReference>
<evidence type="ECO:0000313" key="5">
    <source>
        <dbReference type="Proteomes" id="UP001597506"/>
    </source>
</evidence>
<accession>A0ABW5RU29</accession>
<dbReference type="Pfam" id="PF04389">
    <property type="entry name" value="Peptidase_M28"/>
    <property type="match status" value="1"/>
</dbReference>
<gene>
    <name evidence="4" type="ORF">ACFSUL_14880</name>
</gene>
<dbReference type="Pfam" id="PF02225">
    <property type="entry name" value="PA"/>
    <property type="match status" value="1"/>
</dbReference>
<dbReference type="Proteomes" id="UP001597506">
    <property type="component" value="Unassembled WGS sequence"/>
</dbReference>
<keyword evidence="5" id="KW-1185">Reference proteome</keyword>
<dbReference type="InterPro" id="IPR003137">
    <property type="entry name" value="PA_domain"/>
</dbReference>
<feature type="chain" id="PRO_5046087580" evidence="1">
    <location>
        <begin position="26"/>
        <end position="457"/>
    </location>
</feature>
<dbReference type="Gene3D" id="3.50.30.30">
    <property type="match status" value="1"/>
</dbReference>
<reference evidence="5" key="1">
    <citation type="journal article" date="2019" name="Int. J. Syst. Evol. Microbiol.">
        <title>The Global Catalogue of Microorganisms (GCM) 10K type strain sequencing project: providing services to taxonomists for standard genome sequencing and annotation.</title>
        <authorList>
            <consortium name="The Broad Institute Genomics Platform"/>
            <consortium name="The Broad Institute Genome Sequencing Center for Infectious Disease"/>
            <person name="Wu L."/>
            <person name="Ma J."/>
        </authorList>
    </citation>
    <scope>NUCLEOTIDE SEQUENCE [LARGE SCALE GENOMIC DNA]</scope>
    <source>
        <strain evidence="5">KCTC 3913</strain>
    </source>
</reference>
<dbReference type="InterPro" id="IPR007484">
    <property type="entry name" value="Peptidase_M28"/>
</dbReference>
<evidence type="ECO:0000313" key="4">
    <source>
        <dbReference type="EMBL" id="MFD2682023.1"/>
    </source>
</evidence>
<dbReference type="Gene3D" id="3.40.630.10">
    <property type="entry name" value="Zn peptidases"/>
    <property type="match status" value="1"/>
</dbReference>
<proteinExistence type="predicted"/>
<comment type="caution">
    <text evidence="4">The sequence shown here is derived from an EMBL/GenBank/DDBJ whole genome shotgun (WGS) entry which is preliminary data.</text>
</comment>
<dbReference type="PANTHER" id="PTHR12147">
    <property type="entry name" value="METALLOPEPTIDASE M28 FAMILY MEMBER"/>
    <property type="match status" value="1"/>
</dbReference>
<evidence type="ECO:0000259" key="2">
    <source>
        <dbReference type="Pfam" id="PF02225"/>
    </source>
</evidence>
<keyword evidence="1" id="KW-0732">Signal</keyword>
<dbReference type="InterPro" id="IPR046450">
    <property type="entry name" value="PA_dom_sf"/>
</dbReference>
<dbReference type="InterPro" id="IPR045175">
    <property type="entry name" value="M28_fam"/>
</dbReference>
<organism evidence="4 5">
    <name type="scientific">Bacillus seohaeanensis</name>
    <dbReference type="NCBI Taxonomy" id="284580"/>
    <lineage>
        <taxon>Bacteria</taxon>
        <taxon>Bacillati</taxon>
        <taxon>Bacillota</taxon>
        <taxon>Bacilli</taxon>
        <taxon>Bacillales</taxon>
        <taxon>Bacillaceae</taxon>
        <taxon>Bacillus</taxon>
    </lineage>
</organism>
<sequence>MYRKTFTALLVAGLALSSSGLPAEAGNKPTDNPSAHAFDNKVIKKINVDNMYNNIAKLSAQPREAGTEGEYNAVQYIKSQFEQLGYETELQPFTFPEWDGGDSSILLNDQVFDGGVHTFSGSVNGNVTAPLVYVGLGSTEEVSNDVEGKIALIERGSYSFYDKIQHVLDKGAVGVIMFNGDGNTGYQFGSAYEGQDIPAVAISREDGLKLVNRLENENVTATVNVENAGNVDKTSYNVIAKKKPHPNKDTGQITMIGAHHDSVHGGPGANDDASGVSAVLELARIMAKTPTDTELRFVTFGAEEKGLVGSYHYASTLSEEEVEKTVAHFQLDMIGSRDAGDLIMFTPDGEKNLVTDFGAAAGARISEVVEYGQLGRSDHVPFFERGIPAALFIHAPLEPWYHSPDDTLDKISKEKLQEVAEIVGAAVYQIARPDTPALENARVAPGPVDYEYDDRPL</sequence>
<dbReference type="PANTHER" id="PTHR12147:SF26">
    <property type="entry name" value="PEPTIDASE M28 DOMAIN-CONTAINING PROTEIN"/>
    <property type="match status" value="1"/>
</dbReference>
<evidence type="ECO:0000256" key="1">
    <source>
        <dbReference type="SAM" id="SignalP"/>
    </source>
</evidence>
<feature type="signal peptide" evidence="1">
    <location>
        <begin position="1"/>
        <end position="25"/>
    </location>
</feature>
<dbReference type="EMBL" id="JBHUMF010000031">
    <property type="protein sequence ID" value="MFD2682023.1"/>
    <property type="molecule type" value="Genomic_DNA"/>
</dbReference>
<name>A0ABW5RU29_9BACI</name>